<dbReference type="InterPro" id="IPR029063">
    <property type="entry name" value="SAM-dependent_MTases_sf"/>
</dbReference>
<keyword evidence="2" id="KW-1185">Reference proteome</keyword>
<proteinExistence type="predicted"/>
<name>A0ABT0UVA1_9ACTN</name>
<gene>
    <name evidence="1" type="ORF">NBG84_30170</name>
</gene>
<dbReference type="EMBL" id="JAMQAW010000041">
    <property type="protein sequence ID" value="MCM2392503.1"/>
    <property type="molecule type" value="Genomic_DNA"/>
</dbReference>
<comment type="caution">
    <text evidence="1">The sequence shown here is derived from an EMBL/GenBank/DDBJ whole genome shotgun (WGS) entry which is preliminary data.</text>
</comment>
<reference evidence="1" key="1">
    <citation type="submission" date="2022-06" db="EMBL/GenBank/DDBJ databases">
        <title>Genome public.</title>
        <authorList>
            <person name="Sun Q."/>
        </authorList>
    </citation>
    <scope>NUCLEOTIDE SEQUENCE</scope>
    <source>
        <strain evidence="1">CWNU-1</strain>
    </source>
</reference>
<organism evidence="1 2">
    <name type="scientific">Streptomyces albipurpureus</name>
    <dbReference type="NCBI Taxonomy" id="2897419"/>
    <lineage>
        <taxon>Bacteria</taxon>
        <taxon>Bacillati</taxon>
        <taxon>Actinomycetota</taxon>
        <taxon>Actinomycetes</taxon>
        <taxon>Kitasatosporales</taxon>
        <taxon>Streptomycetaceae</taxon>
        <taxon>Streptomyces</taxon>
    </lineage>
</organism>
<protein>
    <submittedName>
        <fullName evidence="1">Uncharacterized protein</fullName>
    </submittedName>
</protein>
<sequence length="163" mass="18003">MSTTGPNRTTPHRFVQADALEYLTALMTSGEIEEYDLVHASWPCQAFARVTAWRGSRSDHPDLLTPGRQLLAVSGVPWVMESVPEAPIRPDYLLCGSQFGLRVRRHRAFETSWGGGGDLLPPCWHHRNLLAFDHSKERAYADAMGLLGDAENADGSGIEDADE</sequence>
<dbReference type="SUPFAM" id="SSF53335">
    <property type="entry name" value="S-adenosyl-L-methionine-dependent methyltransferases"/>
    <property type="match status" value="1"/>
</dbReference>
<evidence type="ECO:0000313" key="1">
    <source>
        <dbReference type="EMBL" id="MCM2392503.1"/>
    </source>
</evidence>
<evidence type="ECO:0000313" key="2">
    <source>
        <dbReference type="Proteomes" id="UP001431429"/>
    </source>
</evidence>
<dbReference type="Proteomes" id="UP001431429">
    <property type="component" value="Unassembled WGS sequence"/>
</dbReference>
<dbReference type="RefSeq" id="WP_250922830.1">
    <property type="nucleotide sequence ID" value="NZ_JAMQAW010000041.1"/>
</dbReference>
<accession>A0ABT0UVA1</accession>